<comment type="caution">
    <text evidence="2">The sequence shown here is derived from an EMBL/GenBank/DDBJ whole genome shotgun (WGS) entry which is preliminary data.</text>
</comment>
<proteinExistence type="predicted"/>
<accession>A0ABQ9GPE7</accession>
<sequence>MNSWMDTSIFIEWYETVFNSEVKKHQLATSNPANVLLLIDNAQSHPSTLSEKTKFKSVFLLPYVTSVLQQMDEGVIESFKHYYRKTLLYMKEIDLKDTVLYMAAEAWATVKDTTLAKTWYKLLPSDESITAPENVAGLMKKLQDLKNTTRKTFKTGSNVMSMTLAIKYRRTMKSFPVSSTTKTLVTTRKEEPSSDRTKIGPSSEEAFHCLETAMKWLEQQEDCYTAQLLSLKRFRDLTAKKRLPLL</sequence>
<gene>
    <name evidence="2" type="ORF">PR048_024719</name>
</gene>
<dbReference type="Pfam" id="PF03184">
    <property type="entry name" value="DDE_1"/>
    <property type="match status" value="1"/>
</dbReference>
<evidence type="ECO:0000259" key="1">
    <source>
        <dbReference type="Pfam" id="PF03184"/>
    </source>
</evidence>
<dbReference type="InterPro" id="IPR004875">
    <property type="entry name" value="DDE_SF_endonuclease_dom"/>
</dbReference>
<dbReference type="EMBL" id="JARBHB010000010">
    <property type="protein sequence ID" value="KAJ8873883.1"/>
    <property type="molecule type" value="Genomic_DNA"/>
</dbReference>
<evidence type="ECO:0000313" key="2">
    <source>
        <dbReference type="EMBL" id="KAJ8873883.1"/>
    </source>
</evidence>
<evidence type="ECO:0000313" key="3">
    <source>
        <dbReference type="Proteomes" id="UP001159363"/>
    </source>
</evidence>
<keyword evidence="3" id="KW-1185">Reference proteome</keyword>
<dbReference type="Proteomes" id="UP001159363">
    <property type="component" value="Chromosome 9"/>
</dbReference>
<reference evidence="2 3" key="1">
    <citation type="submission" date="2023-02" db="EMBL/GenBank/DDBJ databases">
        <title>LHISI_Scaffold_Assembly.</title>
        <authorList>
            <person name="Stuart O.P."/>
            <person name="Cleave R."/>
            <person name="Magrath M.J.L."/>
            <person name="Mikheyev A.S."/>
        </authorList>
    </citation>
    <scope>NUCLEOTIDE SEQUENCE [LARGE SCALE GENOMIC DNA]</scope>
    <source>
        <strain evidence="2">Daus_M_001</strain>
        <tissue evidence="2">Leg muscle</tissue>
    </source>
</reference>
<feature type="domain" description="DDE-1" evidence="1">
    <location>
        <begin position="2"/>
        <end position="89"/>
    </location>
</feature>
<protein>
    <recommendedName>
        <fullName evidence="1">DDE-1 domain-containing protein</fullName>
    </recommendedName>
</protein>
<name>A0ABQ9GPE7_9NEOP</name>
<organism evidence="2 3">
    <name type="scientific">Dryococelus australis</name>
    <dbReference type="NCBI Taxonomy" id="614101"/>
    <lineage>
        <taxon>Eukaryota</taxon>
        <taxon>Metazoa</taxon>
        <taxon>Ecdysozoa</taxon>
        <taxon>Arthropoda</taxon>
        <taxon>Hexapoda</taxon>
        <taxon>Insecta</taxon>
        <taxon>Pterygota</taxon>
        <taxon>Neoptera</taxon>
        <taxon>Polyneoptera</taxon>
        <taxon>Phasmatodea</taxon>
        <taxon>Verophasmatodea</taxon>
        <taxon>Anareolatae</taxon>
        <taxon>Phasmatidae</taxon>
        <taxon>Eurycanthinae</taxon>
        <taxon>Dryococelus</taxon>
    </lineage>
</organism>